<reference evidence="1 2" key="1">
    <citation type="journal article" date="2018" name="Front. Plant Sci.">
        <title>Red Clover (Trifolium pratense) and Zigzag Clover (T. medium) - A Picture of Genomic Similarities and Differences.</title>
        <authorList>
            <person name="Dluhosova J."/>
            <person name="Istvanek J."/>
            <person name="Nedelnik J."/>
            <person name="Repkova J."/>
        </authorList>
    </citation>
    <scope>NUCLEOTIDE SEQUENCE [LARGE SCALE GENOMIC DNA]</scope>
    <source>
        <strain evidence="2">cv. 10/8</strain>
        <tissue evidence="1">Leaf</tissue>
    </source>
</reference>
<proteinExistence type="predicted"/>
<protein>
    <submittedName>
        <fullName evidence="1">Uncharacterized protein</fullName>
    </submittedName>
</protein>
<accession>A0A392SDX9</accession>
<evidence type="ECO:0000313" key="2">
    <source>
        <dbReference type="Proteomes" id="UP000265520"/>
    </source>
</evidence>
<evidence type="ECO:0000313" key="1">
    <source>
        <dbReference type="EMBL" id="MCI47153.1"/>
    </source>
</evidence>
<comment type="caution">
    <text evidence="1">The sequence shown here is derived from an EMBL/GenBank/DDBJ whole genome shotgun (WGS) entry which is preliminary data.</text>
</comment>
<dbReference type="EMBL" id="LXQA010368112">
    <property type="protein sequence ID" value="MCI47153.1"/>
    <property type="molecule type" value="Genomic_DNA"/>
</dbReference>
<keyword evidence="2" id="KW-1185">Reference proteome</keyword>
<name>A0A392SDX9_9FABA</name>
<dbReference type="Proteomes" id="UP000265520">
    <property type="component" value="Unassembled WGS sequence"/>
</dbReference>
<feature type="non-terminal residue" evidence="1">
    <location>
        <position position="12"/>
    </location>
</feature>
<organism evidence="1 2">
    <name type="scientific">Trifolium medium</name>
    <dbReference type="NCBI Taxonomy" id="97028"/>
    <lineage>
        <taxon>Eukaryota</taxon>
        <taxon>Viridiplantae</taxon>
        <taxon>Streptophyta</taxon>
        <taxon>Embryophyta</taxon>
        <taxon>Tracheophyta</taxon>
        <taxon>Spermatophyta</taxon>
        <taxon>Magnoliopsida</taxon>
        <taxon>eudicotyledons</taxon>
        <taxon>Gunneridae</taxon>
        <taxon>Pentapetalae</taxon>
        <taxon>rosids</taxon>
        <taxon>fabids</taxon>
        <taxon>Fabales</taxon>
        <taxon>Fabaceae</taxon>
        <taxon>Papilionoideae</taxon>
        <taxon>50 kb inversion clade</taxon>
        <taxon>NPAAA clade</taxon>
        <taxon>Hologalegina</taxon>
        <taxon>IRL clade</taxon>
        <taxon>Trifolieae</taxon>
        <taxon>Trifolium</taxon>
    </lineage>
</organism>
<sequence>MRDASVARAQAR</sequence>